<evidence type="ECO:0000313" key="2">
    <source>
        <dbReference type="Proteomes" id="UP000072741"/>
    </source>
</evidence>
<dbReference type="RefSeq" id="WP_058644600.1">
    <property type="nucleotide sequence ID" value="NZ_LDSL01000251.1"/>
</dbReference>
<comment type="caution">
    <text evidence="1">The sequence shown here is derived from an EMBL/GenBank/DDBJ whole genome shotgun (WGS) entry which is preliminary data.</text>
</comment>
<organism evidence="1 2">
    <name type="scientific">Pseudacidovorax intermedius</name>
    <dbReference type="NCBI Taxonomy" id="433924"/>
    <lineage>
        <taxon>Bacteria</taxon>
        <taxon>Pseudomonadati</taxon>
        <taxon>Pseudomonadota</taxon>
        <taxon>Betaproteobacteria</taxon>
        <taxon>Burkholderiales</taxon>
        <taxon>Comamonadaceae</taxon>
        <taxon>Pseudacidovorax</taxon>
    </lineage>
</organism>
<reference evidence="1 2" key="1">
    <citation type="journal article" date="2016" name="Front. Microbiol.">
        <title>Genomic Resource of Rice Seed Associated Bacteria.</title>
        <authorList>
            <person name="Midha S."/>
            <person name="Bansal K."/>
            <person name="Sharma S."/>
            <person name="Kumar N."/>
            <person name="Patil P.P."/>
            <person name="Chaudhry V."/>
            <person name="Patil P.B."/>
        </authorList>
    </citation>
    <scope>NUCLEOTIDE SEQUENCE [LARGE SCALE GENOMIC DNA]</scope>
    <source>
        <strain evidence="1 2">NS331</strain>
    </source>
</reference>
<dbReference type="Proteomes" id="UP000072741">
    <property type="component" value="Unassembled WGS sequence"/>
</dbReference>
<protein>
    <submittedName>
        <fullName evidence="1">Uncharacterized protein</fullName>
    </submittedName>
</protein>
<evidence type="ECO:0000313" key="1">
    <source>
        <dbReference type="EMBL" id="KTT10240.1"/>
    </source>
</evidence>
<dbReference type="AlphaFoldDB" id="A0A147GKY4"/>
<proteinExistence type="predicted"/>
<sequence length="130" mass="13335">MFALNQLPALKQGFPDVCLTPMGPLLVPMPYPNMAQEVMGTPAPMNIFIGGAPVHNMATVIGLSMGDLPGVSGVASGLVLGPQTTLVNATTFLTGALPTQRLGSMGISNLCNVVSVACTPNQTRVLLLCA</sequence>
<keyword evidence="2" id="KW-1185">Reference proteome</keyword>
<name>A0A147GKY4_9BURK</name>
<dbReference type="EMBL" id="LDSL01000251">
    <property type="protein sequence ID" value="KTT10240.1"/>
    <property type="molecule type" value="Genomic_DNA"/>
</dbReference>
<dbReference type="Pfam" id="PF13665">
    <property type="entry name" value="Tox-PAAR-like"/>
    <property type="match status" value="1"/>
</dbReference>
<gene>
    <name evidence="1" type="ORF">NS331_25085</name>
</gene>
<accession>A0A147GKY4</accession>